<feature type="transmembrane region" description="Helical" evidence="1">
    <location>
        <begin position="12"/>
        <end position="35"/>
    </location>
</feature>
<dbReference type="Proteomes" id="UP000054624">
    <property type="component" value="Unassembled WGS sequence"/>
</dbReference>
<keyword evidence="3" id="KW-1185">Reference proteome</keyword>
<keyword evidence="1" id="KW-0472">Membrane</keyword>
<keyword evidence="1" id="KW-1133">Transmembrane helix</keyword>
<keyword evidence="1" id="KW-0812">Transmembrane</keyword>
<evidence type="ECO:0000256" key="1">
    <source>
        <dbReference type="SAM" id="Phobius"/>
    </source>
</evidence>
<name>A0A158AJR2_9BURK</name>
<evidence type="ECO:0000313" key="3">
    <source>
        <dbReference type="Proteomes" id="UP000054624"/>
    </source>
</evidence>
<sequence>MRIFARLRSESNGPVWGVCFGAILTVAGAGLWWCATDEMDGEFDESVALVAMLIGASLAAIAGREILHSADS</sequence>
<dbReference type="EMBL" id="FCOI02000006">
    <property type="protein sequence ID" value="SAK57297.1"/>
    <property type="molecule type" value="Genomic_DNA"/>
</dbReference>
<gene>
    <name evidence="2" type="ORF">AWB76_02429</name>
</gene>
<dbReference type="AlphaFoldDB" id="A0A158AJR2"/>
<accession>A0A158AJR2</accession>
<dbReference type="OrthoDB" id="9008652at2"/>
<proteinExistence type="predicted"/>
<protein>
    <submittedName>
        <fullName evidence="2">Uncharacterized protein</fullName>
    </submittedName>
</protein>
<feature type="transmembrane region" description="Helical" evidence="1">
    <location>
        <begin position="47"/>
        <end position="67"/>
    </location>
</feature>
<dbReference type="RefSeq" id="WP_061160322.1">
    <property type="nucleotide sequence ID" value="NZ_FCOI02000006.1"/>
</dbReference>
<reference evidence="3" key="1">
    <citation type="submission" date="2016-01" db="EMBL/GenBank/DDBJ databases">
        <authorList>
            <person name="Peeters Charlotte."/>
        </authorList>
    </citation>
    <scope>NUCLEOTIDE SEQUENCE [LARGE SCALE GENOMIC DNA]</scope>
</reference>
<organism evidence="2 3">
    <name type="scientific">Caballeronia temeraria</name>
    <dbReference type="NCBI Taxonomy" id="1777137"/>
    <lineage>
        <taxon>Bacteria</taxon>
        <taxon>Pseudomonadati</taxon>
        <taxon>Pseudomonadota</taxon>
        <taxon>Betaproteobacteria</taxon>
        <taxon>Burkholderiales</taxon>
        <taxon>Burkholderiaceae</taxon>
        <taxon>Caballeronia</taxon>
    </lineage>
</organism>
<evidence type="ECO:0000313" key="2">
    <source>
        <dbReference type="EMBL" id="SAK57297.1"/>
    </source>
</evidence>